<proteinExistence type="predicted"/>
<sequence>MWFARLPNASEQKALFPTGTMYRDMPVGTKIFLRYFFVDRLDGKSGNPDFNRYMMVFDIPETVPKHSIRVYCMGDDCTLAPLPWNMNIPWPEGKRFNPEDIEHLFPGGTWE</sequence>
<evidence type="ECO:0000313" key="1">
    <source>
        <dbReference type="EMBL" id="MPN24418.1"/>
    </source>
</evidence>
<dbReference type="AlphaFoldDB" id="A0A645GBW9"/>
<comment type="caution">
    <text evidence="1">The sequence shown here is derived from an EMBL/GenBank/DDBJ whole genome shotgun (WGS) entry which is preliminary data.</text>
</comment>
<gene>
    <name evidence="1" type="ORF">SDC9_171817</name>
</gene>
<organism evidence="1">
    <name type="scientific">bioreactor metagenome</name>
    <dbReference type="NCBI Taxonomy" id="1076179"/>
    <lineage>
        <taxon>unclassified sequences</taxon>
        <taxon>metagenomes</taxon>
        <taxon>ecological metagenomes</taxon>
    </lineage>
</organism>
<dbReference type="EMBL" id="VSSQ01073270">
    <property type="protein sequence ID" value="MPN24418.1"/>
    <property type="molecule type" value="Genomic_DNA"/>
</dbReference>
<protein>
    <submittedName>
        <fullName evidence="1">Uncharacterized protein</fullName>
    </submittedName>
</protein>
<accession>A0A645GBW9</accession>
<reference evidence="1" key="1">
    <citation type="submission" date="2019-08" db="EMBL/GenBank/DDBJ databases">
        <authorList>
            <person name="Kucharzyk K."/>
            <person name="Murdoch R.W."/>
            <person name="Higgins S."/>
            <person name="Loffler F."/>
        </authorList>
    </citation>
    <scope>NUCLEOTIDE SEQUENCE</scope>
</reference>
<name>A0A645GBW9_9ZZZZ</name>